<dbReference type="Gene3D" id="6.10.140.1060">
    <property type="match status" value="1"/>
</dbReference>
<protein>
    <submittedName>
        <fullName evidence="17">Uncharacterized protein</fullName>
    </submittedName>
</protein>
<evidence type="ECO:0000256" key="7">
    <source>
        <dbReference type="ARBA" id="ARBA00023017"/>
    </source>
</evidence>
<dbReference type="AlphaFoldDB" id="A0AAD1XA38"/>
<feature type="domain" description="Dynein heavy chain AAA module D4" evidence="15">
    <location>
        <begin position="19"/>
        <end position="247"/>
    </location>
</feature>
<comment type="caution">
    <text evidence="17">The sequence shown here is derived from an EMBL/GenBank/DDBJ whole genome shotgun (WGS) entry which is preliminary data.</text>
</comment>
<keyword evidence="4" id="KW-0677">Repeat</keyword>
<sequence length="1031" mass="120408">MNLEHYIAEYNEVNKKGKLNIILFNKLVEYCIKIARIIKLPYGNGIFVANAGLGLPEIDRLAVFLCNYDLFEVKLTPNYTIEDWHNDLKILMNRTGIEEKNTVFILNYSQILKEDFLYDLDSLINNGEIHGIYNKEEHENIVSMAKSKIISDELKTQISASFVLSEFYQKVKENLHIIFEMSPTGSNLRERIRKNKGIINCSNVMWFEEWPNAGYKAVAEYHFKNFPMSGFKEAIIDIMITMHHDASFLAKIPNIFPDFVDNYMEASTEIKSKLTEVQEKYERGLEKIKIAKESVEKYQTDLDVKNPILKEKKKEIAEILEVYREQADYLENRRSYLKQEEKELLLEASEAEALEKECRESLDKAIPDMEEAIEALKQLSKLELSELKTMRKPPKAITLLMTAVCIVINEGPTRVKSKDGQHYIDDYWPTATGKRVLGNPKLLDILTSYGQMEDQLDPDSMAKAEEVLQNPDFDYKNIARACVAGKGLYTWVMALRKFYYISEEIKPKKEAYIMAQKQHRLKNEQMQKKKEELQELEENLLNYKNQLEDKEDEVRELENGIKSSRVRKERALELFEGLSGEEQKWVYFNRILAKQFFSVQADVLLGAGIMTYLRIFAQKQRDKMEEKWKELIRRYNLKLADDFRFNSVFGDQITIRQWINNGLPPDSFSIQNAIILERSSKYCINIDPQYQAHKWIIKQESTRGQDEYKIKVLNYNDGQLIKQLELALKLGMPCLVENIGNKLDLILHPICKKEYITEGNTNSVYLNGHLIEVDESFKLYLTSELRNPDFPPYIQLMVSLINFDVTLEGLESQMLSIVVSKEKAKLEEDRIQQSKEAVQLIKELKEVNQQILDSLSGTVEEMLEDQNMIDTLQNSREKAEIVANNLEKVNKTTQKIEKAKAFYNPAAYRAAIMYFLVNDLQKIEYIYQFSLKWFISIFEEELGPDRDTSSISDQDRLLDITRNFTRKLFYKVSQSIFEKDKLLFTFMLAFRILEGEKLLYMPLYEFFVKGPQAVIEIKQNQGDEEDENNID</sequence>
<dbReference type="Proteomes" id="UP001295684">
    <property type="component" value="Unassembled WGS sequence"/>
</dbReference>
<feature type="domain" description="Dynein heavy chain coiled coil stalk" evidence="14">
    <location>
        <begin position="279"/>
        <end position="629"/>
    </location>
</feature>
<dbReference type="Gene3D" id="1.10.8.1220">
    <property type="match status" value="1"/>
</dbReference>
<organism evidence="17 18">
    <name type="scientific">Euplotes crassus</name>
    <dbReference type="NCBI Taxonomy" id="5936"/>
    <lineage>
        <taxon>Eukaryota</taxon>
        <taxon>Sar</taxon>
        <taxon>Alveolata</taxon>
        <taxon>Ciliophora</taxon>
        <taxon>Intramacronucleata</taxon>
        <taxon>Spirotrichea</taxon>
        <taxon>Hypotrichia</taxon>
        <taxon>Euplotida</taxon>
        <taxon>Euplotidae</taxon>
        <taxon>Moneuplotes</taxon>
    </lineage>
</organism>
<dbReference type="FunFam" id="1.10.8.1220:FF:000001">
    <property type="entry name" value="Dynein axonemal heavy chain 5"/>
    <property type="match status" value="1"/>
</dbReference>
<evidence type="ECO:0000259" key="15">
    <source>
        <dbReference type="Pfam" id="PF12780"/>
    </source>
</evidence>
<reference evidence="17" key="1">
    <citation type="submission" date="2023-07" db="EMBL/GenBank/DDBJ databases">
        <authorList>
            <consortium name="AG Swart"/>
            <person name="Singh M."/>
            <person name="Singh A."/>
            <person name="Seah K."/>
            <person name="Emmerich C."/>
        </authorList>
    </citation>
    <scope>NUCLEOTIDE SEQUENCE</scope>
    <source>
        <strain evidence="17">DP1</strain>
    </source>
</reference>
<dbReference type="PANTHER" id="PTHR22878:SF68">
    <property type="entry name" value="DYNEIN HEAVY CHAIN 6, AXONEMAL-LIKE"/>
    <property type="match status" value="1"/>
</dbReference>
<evidence type="ECO:0000256" key="12">
    <source>
        <dbReference type="ARBA" id="ARBA00023273"/>
    </source>
</evidence>
<evidence type="ECO:0000256" key="6">
    <source>
        <dbReference type="ARBA" id="ARBA00022840"/>
    </source>
</evidence>
<evidence type="ECO:0000259" key="16">
    <source>
        <dbReference type="Pfam" id="PF12781"/>
    </source>
</evidence>
<evidence type="ECO:0000313" key="17">
    <source>
        <dbReference type="EMBL" id="CAI2362985.1"/>
    </source>
</evidence>
<keyword evidence="5" id="KW-0547">Nucleotide-binding</keyword>
<evidence type="ECO:0000256" key="3">
    <source>
        <dbReference type="ARBA" id="ARBA00022701"/>
    </source>
</evidence>
<keyword evidence="11" id="KW-0206">Cytoskeleton</keyword>
<dbReference type="GO" id="GO:0045505">
    <property type="term" value="F:dynein intermediate chain binding"/>
    <property type="evidence" value="ECO:0007669"/>
    <property type="project" value="InterPro"/>
</dbReference>
<dbReference type="GO" id="GO:0051959">
    <property type="term" value="F:dynein light intermediate chain binding"/>
    <property type="evidence" value="ECO:0007669"/>
    <property type="project" value="InterPro"/>
</dbReference>
<dbReference type="Pfam" id="PF12780">
    <property type="entry name" value="AAA_8"/>
    <property type="match status" value="1"/>
</dbReference>
<evidence type="ECO:0000256" key="5">
    <source>
        <dbReference type="ARBA" id="ARBA00022741"/>
    </source>
</evidence>
<dbReference type="InterPro" id="IPR026983">
    <property type="entry name" value="DHC"/>
</dbReference>
<feature type="domain" description="Dynein heavy chain ATP-binding dynein motor region" evidence="16">
    <location>
        <begin position="656"/>
        <end position="880"/>
    </location>
</feature>
<dbReference type="Pfam" id="PF12781">
    <property type="entry name" value="AAA_9"/>
    <property type="match status" value="1"/>
</dbReference>
<evidence type="ECO:0000256" key="10">
    <source>
        <dbReference type="ARBA" id="ARBA00023175"/>
    </source>
</evidence>
<dbReference type="Gene3D" id="1.20.920.20">
    <property type="match status" value="1"/>
</dbReference>
<accession>A0AAD1XA38</accession>
<name>A0AAD1XA38_EUPCR</name>
<keyword evidence="10" id="KW-0505">Motor protein</keyword>
<dbReference type="Pfam" id="PF12777">
    <property type="entry name" value="MT"/>
    <property type="match status" value="1"/>
</dbReference>
<dbReference type="GO" id="GO:0005874">
    <property type="term" value="C:microtubule"/>
    <property type="evidence" value="ECO:0007669"/>
    <property type="project" value="UniProtKB-KW"/>
</dbReference>
<evidence type="ECO:0000256" key="8">
    <source>
        <dbReference type="ARBA" id="ARBA00023054"/>
    </source>
</evidence>
<gene>
    <name evidence="17" type="ORF">ECRASSUSDP1_LOCUS4315</name>
</gene>
<keyword evidence="3" id="KW-0493">Microtubule</keyword>
<evidence type="ECO:0000256" key="2">
    <source>
        <dbReference type="ARBA" id="ARBA00022490"/>
    </source>
</evidence>
<keyword evidence="9" id="KW-0969">Cilium</keyword>
<feature type="coiled-coil region" evidence="13">
    <location>
        <begin position="823"/>
        <end position="892"/>
    </location>
</feature>
<dbReference type="GO" id="GO:0030286">
    <property type="term" value="C:dynein complex"/>
    <property type="evidence" value="ECO:0007669"/>
    <property type="project" value="UniProtKB-KW"/>
</dbReference>
<keyword evidence="12" id="KW-0966">Cell projection</keyword>
<feature type="coiled-coil region" evidence="13">
    <location>
        <begin position="313"/>
        <end position="379"/>
    </location>
</feature>
<keyword evidence="18" id="KW-1185">Reference proteome</keyword>
<evidence type="ECO:0000313" key="18">
    <source>
        <dbReference type="Proteomes" id="UP001295684"/>
    </source>
</evidence>
<evidence type="ECO:0000256" key="13">
    <source>
        <dbReference type="SAM" id="Coils"/>
    </source>
</evidence>
<evidence type="ECO:0000256" key="11">
    <source>
        <dbReference type="ARBA" id="ARBA00023212"/>
    </source>
</evidence>
<evidence type="ECO:0000256" key="1">
    <source>
        <dbReference type="ARBA" id="ARBA00004430"/>
    </source>
</evidence>
<keyword evidence="7" id="KW-0243">Dynein</keyword>
<evidence type="ECO:0000259" key="14">
    <source>
        <dbReference type="Pfam" id="PF12777"/>
    </source>
</evidence>
<feature type="coiled-coil region" evidence="13">
    <location>
        <begin position="514"/>
        <end position="567"/>
    </location>
</feature>
<dbReference type="InterPro" id="IPR035706">
    <property type="entry name" value="AAA_9"/>
</dbReference>
<dbReference type="InterPro" id="IPR027417">
    <property type="entry name" value="P-loop_NTPase"/>
</dbReference>
<comment type="subcellular location">
    <subcellularLocation>
        <location evidence="1">Cytoplasm</location>
        <location evidence="1">Cytoskeleton</location>
        <location evidence="1">Cilium axoneme</location>
    </subcellularLocation>
</comment>
<keyword evidence="2" id="KW-0963">Cytoplasm</keyword>
<proteinExistence type="predicted"/>
<evidence type="ECO:0000256" key="4">
    <source>
        <dbReference type="ARBA" id="ARBA00022737"/>
    </source>
</evidence>
<dbReference type="GO" id="GO:0007018">
    <property type="term" value="P:microtubule-based movement"/>
    <property type="evidence" value="ECO:0007669"/>
    <property type="project" value="InterPro"/>
</dbReference>
<dbReference type="InterPro" id="IPR024317">
    <property type="entry name" value="Dynein_heavy_chain_D4_dom"/>
</dbReference>
<dbReference type="FunFam" id="3.40.50.300:FF:000049">
    <property type="entry name" value="Dynein, axonemal, heavy chain 5"/>
    <property type="match status" value="1"/>
</dbReference>
<dbReference type="EMBL" id="CAMPGE010004139">
    <property type="protein sequence ID" value="CAI2362985.1"/>
    <property type="molecule type" value="Genomic_DNA"/>
</dbReference>
<dbReference type="PANTHER" id="PTHR22878">
    <property type="entry name" value="DYNEIN HEAVY CHAIN 6, AXONEMAL-LIKE-RELATED"/>
    <property type="match status" value="1"/>
</dbReference>
<keyword evidence="6" id="KW-0067">ATP-binding</keyword>
<dbReference type="Gene3D" id="3.40.50.300">
    <property type="entry name" value="P-loop containing nucleotide triphosphate hydrolases"/>
    <property type="match status" value="2"/>
</dbReference>
<evidence type="ECO:0000256" key="9">
    <source>
        <dbReference type="ARBA" id="ARBA00023069"/>
    </source>
</evidence>
<keyword evidence="8 13" id="KW-0175">Coiled coil</keyword>
<dbReference type="GO" id="GO:0005930">
    <property type="term" value="C:axoneme"/>
    <property type="evidence" value="ECO:0007669"/>
    <property type="project" value="UniProtKB-SubCell"/>
</dbReference>
<dbReference type="InterPro" id="IPR024743">
    <property type="entry name" value="Dynein_HC_stalk"/>
</dbReference>
<dbReference type="GO" id="GO:0005524">
    <property type="term" value="F:ATP binding"/>
    <property type="evidence" value="ECO:0007669"/>
    <property type="project" value="UniProtKB-KW"/>
</dbReference>